<organism evidence="1 2">
    <name type="scientific">Sphingomonas echinoides</name>
    <dbReference type="NCBI Taxonomy" id="59803"/>
    <lineage>
        <taxon>Bacteria</taxon>
        <taxon>Pseudomonadati</taxon>
        <taxon>Pseudomonadota</taxon>
        <taxon>Alphaproteobacteria</taxon>
        <taxon>Sphingomonadales</taxon>
        <taxon>Sphingomonadaceae</taxon>
        <taxon>Sphingomonas</taxon>
    </lineage>
</organism>
<dbReference type="EMBL" id="JAWXXV010000001">
    <property type="protein sequence ID" value="MDX5983685.1"/>
    <property type="molecule type" value="Genomic_DNA"/>
</dbReference>
<evidence type="ECO:0000313" key="1">
    <source>
        <dbReference type="EMBL" id="MDX5983685.1"/>
    </source>
</evidence>
<dbReference type="RefSeq" id="WP_010404628.1">
    <property type="nucleotide sequence ID" value="NZ_JAWXXV010000001.1"/>
</dbReference>
<evidence type="ECO:0000313" key="2">
    <source>
        <dbReference type="Proteomes" id="UP001279660"/>
    </source>
</evidence>
<keyword evidence="2" id="KW-1185">Reference proteome</keyword>
<sequence length="177" mass="19436">MEMLLHHQNMMLALRKEMGWPAFKPANDCISFCSGRPMDFENGTEIARIAQMLGKDVIYSGWASSKATAPVGFTVAYREMLSVDIVDRLVAYAANDEAPLVLVSTRSDELFAIDRRGTLVRMPGKPKNIGTGRKLAMKRIKATAATLGSEMLKTNRFVKPGASIEPEAPAETVVRFG</sequence>
<reference evidence="1 2" key="1">
    <citation type="submission" date="2023-11" db="EMBL/GenBank/DDBJ databases">
        <title>MicrobeMod: A computational toolkit for identifying prokaryotic methylation and restriction-modification with nanopore sequencing.</title>
        <authorList>
            <person name="Crits-Christoph A."/>
            <person name="Kang S.C."/>
            <person name="Lee H."/>
            <person name="Ostrov N."/>
        </authorList>
    </citation>
    <scope>NUCLEOTIDE SEQUENCE [LARGE SCALE GENOMIC DNA]</scope>
    <source>
        <strain evidence="1 2">ATCC 14820</strain>
    </source>
</reference>
<gene>
    <name evidence="1" type="ORF">SIL82_05380</name>
</gene>
<accession>A0ABU4PNZ4</accession>
<dbReference type="Proteomes" id="UP001279660">
    <property type="component" value="Unassembled WGS sequence"/>
</dbReference>
<proteinExistence type="predicted"/>
<comment type="caution">
    <text evidence="1">The sequence shown here is derived from an EMBL/GenBank/DDBJ whole genome shotgun (WGS) entry which is preliminary data.</text>
</comment>
<name>A0ABU4PNZ4_9SPHN</name>
<protein>
    <submittedName>
        <fullName evidence="1">Uncharacterized protein</fullName>
    </submittedName>
</protein>